<keyword evidence="7" id="KW-0443">Lipid metabolism</keyword>
<evidence type="ECO:0000259" key="11">
    <source>
        <dbReference type="Pfam" id="PF00755"/>
    </source>
</evidence>
<keyword evidence="3" id="KW-0808">Transferase</keyword>
<evidence type="ECO:0000256" key="5">
    <source>
        <dbReference type="ARBA" id="ARBA00022832"/>
    </source>
</evidence>
<dbReference type="AlphaFoldDB" id="A0A4U5M2L4"/>
<dbReference type="Gene3D" id="3.30.559.70">
    <property type="entry name" value="Choline/Carnitine o-acyltransferase, domain 2"/>
    <property type="match status" value="1"/>
</dbReference>
<evidence type="ECO:0000256" key="2">
    <source>
        <dbReference type="ARBA" id="ARBA00005232"/>
    </source>
</evidence>
<organism evidence="12 13">
    <name type="scientific">Steinernema carpocapsae</name>
    <name type="common">Entomopathogenic nematode</name>
    <dbReference type="NCBI Taxonomy" id="34508"/>
    <lineage>
        <taxon>Eukaryota</taxon>
        <taxon>Metazoa</taxon>
        <taxon>Ecdysozoa</taxon>
        <taxon>Nematoda</taxon>
        <taxon>Chromadorea</taxon>
        <taxon>Rhabditida</taxon>
        <taxon>Tylenchina</taxon>
        <taxon>Panagrolaimomorpha</taxon>
        <taxon>Strongyloidoidea</taxon>
        <taxon>Steinernematidae</taxon>
        <taxon>Steinernema</taxon>
    </lineage>
</organism>
<evidence type="ECO:0000256" key="9">
    <source>
        <dbReference type="ARBA" id="ARBA00023315"/>
    </source>
</evidence>
<evidence type="ECO:0000256" key="6">
    <source>
        <dbReference type="ARBA" id="ARBA00022989"/>
    </source>
</evidence>
<keyword evidence="4" id="KW-0812">Transmembrane</keyword>
<proteinExistence type="inferred from homology"/>
<protein>
    <recommendedName>
        <fullName evidence="11">Choline/carnitine acyltransferase domain-containing protein</fullName>
    </recommendedName>
</protein>
<dbReference type="PANTHER" id="PTHR22589">
    <property type="entry name" value="CARNITINE O-ACYLTRANSFERASE"/>
    <property type="match status" value="1"/>
</dbReference>
<dbReference type="EMBL" id="AZBU02000010">
    <property type="protein sequence ID" value="TKR62912.1"/>
    <property type="molecule type" value="Genomic_DNA"/>
</dbReference>
<evidence type="ECO:0000256" key="7">
    <source>
        <dbReference type="ARBA" id="ARBA00023098"/>
    </source>
</evidence>
<dbReference type="InterPro" id="IPR000542">
    <property type="entry name" value="Carn_acyl_trans"/>
</dbReference>
<keyword evidence="9" id="KW-0012">Acyltransferase</keyword>
<dbReference type="GO" id="GO:0004095">
    <property type="term" value="F:carnitine O-palmitoyltransferase activity"/>
    <property type="evidence" value="ECO:0007669"/>
    <property type="project" value="TreeGrafter"/>
</dbReference>
<dbReference type="Proteomes" id="UP000298663">
    <property type="component" value="Unassembled WGS sequence"/>
</dbReference>
<evidence type="ECO:0000256" key="3">
    <source>
        <dbReference type="ARBA" id="ARBA00022679"/>
    </source>
</evidence>
<comment type="similarity">
    <text evidence="2">Belongs to the carnitine/choline acetyltransferase family.</text>
</comment>
<reference evidence="12 13" key="1">
    <citation type="journal article" date="2015" name="Genome Biol.">
        <title>Comparative genomics of Steinernema reveals deeply conserved gene regulatory networks.</title>
        <authorList>
            <person name="Dillman A.R."/>
            <person name="Macchietto M."/>
            <person name="Porter C.F."/>
            <person name="Rogers A."/>
            <person name="Williams B."/>
            <person name="Antoshechkin I."/>
            <person name="Lee M.M."/>
            <person name="Goodwin Z."/>
            <person name="Lu X."/>
            <person name="Lewis E.E."/>
            <person name="Goodrich-Blair H."/>
            <person name="Stock S.P."/>
            <person name="Adams B.J."/>
            <person name="Sternberg P.W."/>
            <person name="Mortazavi A."/>
        </authorList>
    </citation>
    <scope>NUCLEOTIDE SEQUENCE [LARGE SCALE GENOMIC DNA]</scope>
    <source>
        <strain evidence="12 13">ALL</strain>
    </source>
</reference>
<gene>
    <name evidence="12" type="ORF">L596_026813</name>
</gene>
<feature type="active site" description="Proton acceptor" evidence="10">
    <location>
        <position position="444"/>
    </location>
</feature>
<evidence type="ECO:0000256" key="1">
    <source>
        <dbReference type="ARBA" id="ARBA00004141"/>
    </source>
</evidence>
<keyword evidence="6" id="KW-1133">Transmembrane helix</keyword>
<dbReference type="PROSITE" id="PS00439">
    <property type="entry name" value="ACYLTRANSF_C_1"/>
    <property type="match status" value="1"/>
</dbReference>
<accession>A0A4U5M2L4</accession>
<comment type="subcellular location">
    <subcellularLocation>
        <location evidence="1">Membrane</location>
        <topology evidence="1">Multi-pass membrane protein</topology>
    </subcellularLocation>
</comment>
<evidence type="ECO:0000256" key="4">
    <source>
        <dbReference type="ARBA" id="ARBA00022692"/>
    </source>
</evidence>
<dbReference type="GO" id="GO:0005739">
    <property type="term" value="C:mitochondrion"/>
    <property type="evidence" value="ECO:0007669"/>
    <property type="project" value="TreeGrafter"/>
</dbReference>
<dbReference type="FunFam" id="3.30.559.10:FF:000002">
    <property type="entry name" value="carnitine O-palmitoyltransferase 1, liver isoform"/>
    <property type="match status" value="1"/>
</dbReference>
<dbReference type="GO" id="GO:0016020">
    <property type="term" value="C:membrane"/>
    <property type="evidence" value="ECO:0007669"/>
    <property type="project" value="UniProtKB-SubCell"/>
</dbReference>
<dbReference type="SUPFAM" id="SSF52777">
    <property type="entry name" value="CoA-dependent acyltransferases"/>
    <property type="match status" value="2"/>
</dbReference>
<dbReference type="InterPro" id="IPR039551">
    <property type="entry name" value="Cho/carn_acyl_trans"/>
</dbReference>
<dbReference type="InterPro" id="IPR023213">
    <property type="entry name" value="CAT-like_dom_sf"/>
</dbReference>
<keyword evidence="5" id="KW-0276">Fatty acid metabolism</keyword>
<dbReference type="Pfam" id="PF00755">
    <property type="entry name" value="Carn_acyltransf"/>
    <property type="match status" value="1"/>
</dbReference>
<dbReference type="InterPro" id="IPR042231">
    <property type="entry name" value="Cho/carn_acyl_trans_2"/>
</dbReference>
<comment type="caution">
    <text evidence="12">The sequence shown here is derived from an EMBL/GenBank/DDBJ whole genome shotgun (WGS) entry which is preliminary data.</text>
</comment>
<keyword evidence="13" id="KW-1185">Reference proteome</keyword>
<evidence type="ECO:0000313" key="12">
    <source>
        <dbReference type="EMBL" id="TKR62912.1"/>
    </source>
</evidence>
<dbReference type="GO" id="GO:0009437">
    <property type="term" value="P:carnitine metabolic process"/>
    <property type="evidence" value="ECO:0007669"/>
    <property type="project" value="TreeGrafter"/>
</dbReference>
<evidence type="ECO:0000256" key="8">
    <source>
        <dbReference type="ARBA" id="ARBA00023136"/>
    </source>
</evidence>
<name>A0A4U5M2L4_STECR</name>
<evidence type="ECO:0000313" key="13">
    <source>
        <dbReference type="Proteomes" id="UP000298663"/>
    </source>
</evidence>
<keyword evidence="8" id="KW-0472">Membrane</keyword>
<sequence length="749" mass="85721">MAKQIPGTAKPPYEISNHFPTKFNRIVYRTYNNIFNRLYPVKPIVFSTSLAAATAYHVRNPENALVNSLSSIGSQALRIGAASFLTAYTPVFLIRCFLKYWFFSYKRFLFEDPKNLSFLTKVWGVVHKVLGRIAPPKLNSTGYLLPNVPVPALKDTVRRYLESVEPLLSEKEYEGIVQKSETFLNNEGPKLQRYAILMSYFTDNYVTGFWEKYAYLYNRDCLLVNTSVAHCDLIEDRPANQAVRAAHIAYIETLSMLAMDRENIKPIGNGLTSSRHYDNCYAGTRVPGEQIDVNVNYGVSRHVAVLSKGCFYKVDLFDENGNIYTTEQLSEIFKDLLRRNDVPSEGEAELAALTTDRREKWCQNRKDYFLCDPKNRESLEMIESAAIFLIMDESEDYGYNPEKPEVLDNFLRNMLTGNGVNRWADKSLNHIVAKNGRCGGTTEHSIGDGAEFDHMMENFIYMDNKVIKYPEVIEDIYAEKDWTPNPKLRLAERFSFNINEPMKAEITRCLETYSVLRDDVDVAATNFTDWGKNRIKEGKCSPDAFLQMAIQLASYRDQGKFSLTYESASQRFYQNSRTETLRTVSKDSCAFVRAMEDPKCSDNERLTLLRKACESHGFRNKECMVGKGIDRHLFVLYILSKGTNTSSPFLDYYINQKWVLSTSQPPNVTGLHNEDEMPERSWLGACFGPVTKEGYGICYRFAGNHSICAHITSFKSAENTDSHRLQQHLKNALHDMANLFHKEMNGLPN</sequence>
<evidence type="ECO:0000256" key="10">
    <source>
        <dbReference type="PIRSR" id="PIRSR600542-1"/>
    </source>
</evidence>
<reference evidence="12 13" key="2">
    <citation type="journal article" date="2019" name="G3 (Bethesda)">
        <title>Hybrid Assembly of the Genome of the Entomopathogenic Nematode Steinernema carpocapsae Identifies the X-Chromosome.</title>
        <authorList>
            <person name="Serra L."/>
            <person name="Macchietto M."/>
            <person name="Macias-Munoz A."/>
            <person name="McGill C.J."/>
            <person name="Rodriguez I.M."/>
            <person name="Rodriguez B."/>
            <person name="Murad R."/>
            <person name="Mortazavi A."/>
        </authorList>
    </citation>
    <scope>NUCLEOTIDE SEQUENCE [LARGE SCALE GENOMIC DNA]</scope>
    <source>
        <strain evidence="12 13">ALL</strain>
    </source>
</reference>
<feature type="domain" description="Choline/carnitine acyltransferase" evidence="11">
    <location>
        <begin position="148"/>
        <end position="730"/>
    </location>
</feature>
<dbReference type="GO" id="GO:0006631">
    <property type="term" value="P:fatty acid metabolic process"/>
    <property type="evidence" value="ECO:0007669"/>
    <property type="project" value="UniProtKB-KW"/>
</dbReference>
<dbReference type="Gene3D" id="3.30.559.10">
    <property type="entry name" value="Chloramphenicol acetyltransferase-like domain"/>
    <property type="match status" value="1"/>
</dbReference>
<dbReference type="OrthoDB" id="240216at2759"/>
<dbReference type="PANTHER" id="PTHR22589:SF99">
    <property type="entry name" value="CHOLINE_CARNITINE ACYLTRANSFERASE DOMAIN-CONTAINING PROTEIN"/>
    <property type="match status" value="1"/>
</dbReference>